<feature type="non-terminal residue" evidence="1">
    <location>
        <position position="1"/>
    </location>
</feature>
<evidence type="ECO:0000313" key="1">
    <source>
        <dbReference type="EMBL" id="CAG8794422.1"/>
    </source>
</evidence>
<dbReference type="Proteomes" id="UP000789920">
    <property type="component" value="Unassembled WGS sequence"/>
</dbReference>
<sequence>QSIDQEIIEDSSDKEDDELLVNLDNDDFEPKNLQRAILDNALNSIKSVNKLEYIVE</sequence>
<organism evidence="1 2">
    <name type="scientific">Racocetra persica</name>
    <dbReference type="NCBI Taxonomy" id="160502"/>
    <lineage>
        <taxon>Eukaryota</taxon>
        <taxon>Fungi</taxon>
        <taxon>Fungi incertae sedis</taxon>
        <taxon>Mucoromycota</taxon>
        <taxon>Glomeromycotina</taxon>
        <taxon>Glomeromycetes</taxon>
        <taxon>Diversisporales</taxon>
        <taxon>Gigasporaceae</taxon>
        <taxon>Racocetra</taxon>
    </lineage>
</organism>
<comment type="caution">
    <text evidence="1">The sequence shown here is derived from an EMBL/GenBank/DDBJ whole genome shotgun (WGS) entry which is preliminary data.</text>
</comment>
<evidence type="ECO:0000313" key="2">
    <source>
        <dbReference type="Proteomes" id="UP000789920"/>
    </source>
</evidence>
<reference evidence="1" key="1">
    <citation type="submission" date="2021-06" db="EMBL/GenBank/DDBJ databases">
        <authorList>
            <person name="Kallberg Y."/>
            <person name="Tangrot J."/>
            <person name="Rosling A."/>
        </authorList>
    </citation>
    <scope>NUCLEOTIDE SEQUENCE</scope>
    <source>
        <strain evidence="1">MA461A</strain>
    </source>
</reference>
<accession>A0ACA9RIT1</accession>
<gene>
    <name evidence="1" type="ORF">RPERSI_LOCUS19760</name>
</gene>
<protein>
    <submittedName>
        <fullName evidence="1">28761_t:CDS:1</fullName>
    </submittedName>
</protein>
<proteinExistence type="predicted"/>
<keyword evidence="2" id="KW-1185">Reference proteome</keyword>
<dbReference type="EMBL" id="CAJVQC010054643">
    <property type="protein sequence ID" value="CAG8794422.1"/>
    <property type="molecule type" value="Genomic_DNA"/>
</dbReference>
<name>A0ACA9RIT1_9GLOM</name>